<evidence type="ECO:0000256" key="5">
    <source>
        <dbReference type="ARBA" id="ARBA00023136"/>
    </source>
</evidence>
<reference evidence="7" key="1">
    <citation type="submission" date="2016-04" db="EMBL/GenBank/DDBJ databases">
        <authorList>
            <person name="Evans L.H."/>
            <person name="Alamgir A."/>
            <person name="Owens N."/>
            <person name="Weber N.D."/>
            <person name="Virtaneva K."/>
            <person name="Barbian K."/>
            <person name="Babar A."/>
            <person name="Rosenke K."/>
        </authorList>
    </citation>
    <scope>NUCLEOTIDE SEQUENCE</scope>
    <source>
        <strain evidence="7">86</strain>
    </source>
</reference>
<evidence type="ECO:0000256" key="6">
    <source>
        <dbReference type="ARBA" id="ARBA00023315"/>
    </source>
</evidence>
<evidence type="ECO:0000256" key="4">
    <source>
        <dbReference type="ARBA" id="ARBA00022679"/>
    </source>
</evidence>
<name>A0A212JMF9_9PROT</name>
<evidence type="ECO:0000256" key="2">
    <source>
        <dbReference type="ARBA" id="ARBA00022475"/>
    </source>
</evidence>
<dbReference type="PANTHER" id="PTHR30606">
    <property type="entry name" value="LIPID A BIOSYNTHESIS LAUROYL ACYLTRANSFERASE"/>
    <property type="match status" value="1"/>
</dbReference>
<dbReference type="Pfam" id="PF03279">
    <property type="entry name" value="Lip_A_acyltrans"/>
    <property type="match status" value="1"/>
</dbReference>
<gene>
    <name evidence="7" type="ORF">KL86APRO_11319</name>
</gene>
<dbReference type="GO" id="GO:0009247">
    <property type="term" value="P:glycolipid biosynthetic process"/>
    <property type="evidence" value="ECO:0007669"/>
    <property type="project" value="UniProtKB-ARBA"/>
</dbReference>
<keyword evidence="5" id="KW-0472">Membrane</keyword>
<evidence type="ECO:0000313" key="7">
    <source>
        <dbReference type="EMBL" id="SBW00626.1"/>
    </source>
</evidence>
<accession>A0A212JMF9</accession>
<dbReference type="InterPro" id="IPR004960">
    <property type="entry name" value="LipA_acyltrans"/>
</dbReference>
<comment type="subcellular location">
    <subcellularLocation>
        <location evidence="1">Cell inner membrane</location>
    </subcellularLocation>
</comment>
<organism evidence="7">
    <name type="scientific">uncultured Alphaproteobacteria bacterium</name>
    <dbReference type="NCBI Taxonomy" id="91750"/>
    <lineage>
        <taxon>Bacteria</taxon>
        <taxon>Pseudomonadati</taxon>
        <taxon>Pseudomonadota</taxon>
        <taxon>Alphaproteobacteria</taxon>
        <taxon>environmental samples</taxon>
    </lineage>
</organism>
<keyword evidence="3" id="KW-0997">Cell inner membrane</keyword>
<dbReference type="GO" id="GO:0005886">
    <property type="term" value="C:plasma membrane"/>
    <property type="evidence" value="ECO:0007669"/>
    <property type="project" value="UniProtKB-SubCell"/>
</dbReference>
<keyword evidence="6 7" id="KW-0012">Acyltransferase</keyword>
<dbReference type="AlphaFoldDB" id="A0A212JMF9"/>
<dbReference type="EMBL" id="FLUO01000001">
    <property type="protein sequence ID" value="SBW00626.1"/>
    <property type="molecule type" value="Genomic_DNA"/>
</dbReference>
<sequence length="279" mass="30521">MEALAAALAWRLFAALPVVAASGLGGWIARTVGPHLKPSRIARNNLRRAFPDMSASEIDHVVGEVWDNLGRNVGEFPHLKTIAAERIEIVGGEHIAALGRDGVPGILVGAHFGGWELSGLLAERLGVPVHVVYRAPNNPQIDSLFRKARGNAAERFIPKGAQGARRLVAVMRQGGHLGVLVDQKMNDGIAVDFMGRPAMTAPAVAHLALGFRCPVVPGRIERLPGARFRAIVDPPLILPDSGDKRRDTLELMERINRTIEGWVRDKPGQWLWLHRRWPD</sequence>
<evidence type="ECO:0000256" key="1">
    <source>
        <dbReference type="ARBA" id="ARBA00004533"/>
    </source>
</evidence>
<protein>
    <submittedName>
        <fullName evidence="7">Lauroyl/myristoyl acyltransferase</fullName>
    </submittedName>
</protein>
<proteinExistence type="predicted"/>
<keyword evidence="4 7" id="KW-0808">Transferase</keyword>
<evidence type="ECO:0000256" key="3">
    <source>
        <dbReference type="ARBA" id="ARBA00022519"/>
    </source>
</evidence>
<dbReference type="CDD" id="cd07984">
    <property type="entry name" value="LPLAT_LABLAT-like"/>
    <property type="match status" value="1"/>
</dbReference>
<dbReference type="PANTHER" id="PTHR30606:SF9">
    <property type="entry name" value="LIPID A BIOSYNTHESIS LAUROYLTRANSFERASE"/>
    <property type="match status" value="1"/>
</dbReference>
<keyword evidence="2" id="KW-1003">Cell membrane</keyword>
<dbReference type="GO" id="GO:0016746">
    <property type="term" value="F:acyltransferase activity"/>
    <property type="evidence" value="ECO:0007669"/>
    <property type="project" value="UniProtKB-KW"/>
</dbReference>